<evidence type="ECO:0000313" key="2">
    <source>
        <dbReference type="EMBL" id="OCT85268.1"/>
    </source>
</evidence>
<keyword evidence="1" id="KW-0812">Transmembrane</keyword>
<sequence>MKLYVNVMGSITYKQRNSLRLQICVVLNAKPSVLTGGIKWAMYKNTHVLAMPFIELVSVQLNSCMFYFVFSSI</sequence>
<gene>
    <name evidence="2" type="ORF">XELAEV_18023432mg</name>
</gene>
<evidence type="ECO:0000313" key="3">
    <source>
        <dbReference type="Proteomes" id="UP000694892"/>
    </source>
</evidence>
<organism evidence="2 3">
    <name type="scientific">Xenopus laevis</name>
    <name type="common">African clawed frog</name>
    <dbReference type="NCBI Taxonomy" id="8355"/>
    <lineage>
        <taxon>Eukaryota</taxon>
        <taxon>Metazoa</taxon>
        <taxon>Chordata</taxon>
        <taxon>Craniata</taxon>
        <taxon>Vertebrata</taxon>
        <taxon>Euteleostomi</taxon>
        <taxon>Amphibia</taxon>
        <taxon>Batrachia</taxon>
        <taxon>Anura</taxon>
        <taxon>Pipoidea</taxon>
        <taxon>Pipidae</taxon>
        <taxon>Xenopodinae</taxon>
        <taxon>Xenopus</taxon>
        <taxon>Xenopus</taxon>
    </lineage>
</organism>
<proteinExistence type="predicted"/>
<feature type="transmembrane region" description="Helical" evidence="1">
    <location>
        <begin position="21"/>
        <end position="43"/>
    </location>
</feature>
<keyword evidence="1" id="KW-0472">Membrane</keyword>
<dbReference type="AlphaFoldDB" id="A0A974D456"/>
<accession>A0A974D456</accession>
<feature type="transmembrane region" description="Helical" evidence="1">
    <location>
        <begin position="49"/>
        <end position="70"/>
    </location>
</feature>
<keyword evidence="1" id="KW-1133">Transmembrane helix</keyword>
<protein>
    <submittedName>
        <fullName evidence="2">Uncharacterized protein</fullName>
    </submittedName>
</protein>
<dbReference type="EMBL" id="CM004472">
    <property type="protein sequence ID" value="OCT85268.1"/>
    <property type="molecule type" value="Genomic_DNA"/>
</dbReference>
<reference evidence="3" key="1">
    <citation type="journal article" date="2016" name="Nature">
        <title>Genome evolution in the allotetraploid frog Xenopus laevis.</title>
        <authorList>
            <person name="Session A.M."/>
            <person name="Uno Y."/>
            <person name="Kwon T."/>
            <person name="Chapman J.A."/>
            <person name="Toyoda A."/>
            <person name="Takahashi S."/>
            <person name="Fukui A."/>
            <person name="Hikosaka A."/>
            <person name="Suzuki A."/>
            <person name="Kondo M."/>
            <person name="van Heeringen S.J."/>
            <person name="Quigley I."/>
            <person name="Heinz S."/>
            <person name="Ogino H."/>
            <person name="Ochi H."/>
            <person name="Hellsten U."/>
            <person name="Lyons J.B."/>
            <person name="Simakov O."/>
            <person name="Putnam N."/>
            <person name="Stites J."/>
            <person name="Kuroki Y."/>
            <person name="Tanaka T."/>
            <person name="Michiue T."/>
            <person name="Watanabe M."/>
            <person name="Bogdanovic O."/>
            <person name="Lister R."/>
            <person name="Georgiou G."/>
            <person name="Paranjpe S.S."/>
            <person name="van Kruijsbergen I."/>
            <person name="Shu S."/>
            <person name="Carlson J."/>
            <person name="Kinoshita T."/>
            <person name="Ohta Y."/>
            <person name="Mawaribuchi S."/>
            <person name="Jenkins J."/>
            <person name="Grimwood J."/>
            <person name="Schmutz J."/>
            <person name="Mitros T."/>
            <person name="Mozaffari S.V."/>
            <person name="Suzuki Y."/>
            <person name="Haramoto Y."/>
            <person name="Yamamoto T.S."/>
            <person name="Takagi C."/>
            <person name="Heald R."/>
            <person name="Miller K."/>
            <person name="Haudenschild C."/>
            <person name="Kitzman J."/>
            <person name="Nakayama T."/>
            <person name="Izutsu Y."/>
            <person name="Robert J."/>
            <person name="Fortriede J."/>
            <person name="Burns K."/>
            <person name="Lotay V."/>
            <person name="Karimi K."/>
            <person name="Yasuoka Y."/>
            <person name="Dichmann D.S."/>
            <person name="Flajnik M.F."/>
            <person name="Houston D.W."/>
            <person name="Shendure J."/>
            <person name="DuPasquier L."/>
            <person name="Vize P.D."/>
            <person name="Zorn A.M."/>
            <person name="Ito M."/>
            <person name="Marcotte E.M."/>
            <person name="Wallingford J.B."/>
            <person name="Ito Y."/>
            <person name="Asashima M."/>
            <person name="Ueno N."/>
            <person name="Matsuda Y."/>
            <person name="Veenstra G.J."/>
            <person name="Fujiyama A."/>
            <person name="Harland R.M."/>
            <person name="Taira M."/>
            <person name="Rokhsar D.S."/>
        </authorList>
    </citation>
    <scope>NUCLEOTIDE SEQUENCE [LARGE SCALE GENOMIC DNA]</scope>
    <source>
        <strain evidence="3">J</strain>
    </source>
</reference>
<evidence type="ECO:0000256" key="1">
    <source>
        <dbReference type="SAM" id="Phobius"/>
    </source>
</evidence>
<dbReference type="Proteomes" id="UP000694892">
    <property type="component" value="Chromosome 4L"/>
</dbReference>
<name>A0A974D456_XENLA</name>